<keyword evidence="3" id="KW-0460">Magnesium</keyword>
<dbReference type="PANTHER" id="PTHR46470">
    <property type="entry name" value="N-ACYLNEURAMINATE-9-PHOSPHATASE"/>
    <property type="match status" value="1"/>
</dbReference>
<accession>A0A972JL86</accession>
<dbReference type="Proteomes" id="UP000737113">
    <property type="component" value="Unassembled WGS sequence"/>
</dbReference>
<comment type="cofactor">
    <cofactor evidence="1">
        <name>Mg(2+)</name>
        <dbReference type="ChEBI" id="CHEBI:18420"/>
    </cofactor>
</comment>
<dbReference type="NCBIfam" id="TIGR01549">
    <property type="entry name" value="HAD-SF-IA-v1"/>
    <property type="match status" value="1"/>
</dbReference>
<evidence type="ECO:0000313" key="4">
    <source>
        <dbReference type="EMBL" id="NMH65167.1"/>
    </source>
</evidence>
<gene>
    <name evidence="4" type="ORF">HC757_08285</name>
</gene>
<dbReference type="SUPFAM" id="SSF56784">
    <property type="entry name" value="HAD-like"/>
    <property type="match status" value="1"/>
</dbReference>
<evidence type="ECO:0000256" key="1">
    <source>
        <dbReference type="ARBA" id="ARBA00001946"/>
    </source>
</evidence>
<reference evidence="4" key="1">
    <citation type="submission" date="2020-04" db="EMBL/GenBank/DDBJ databases">
        <title>Description of Shewanella salipaludis sp. nov., isolated from a salt marsh.</title>
        <authorList>
            <person name="Park S."/>
            <person name="Yoon J.-H."/>
        </authorList>
    </citation>
    <scope>NUCLEOTIDE SEQUENCE</scope>
    <source>
        <strain evidence="4">SHSM-M6</strain>
    </source>
</reference>
<evidence type="ECO:0000256" key="2">
    <source>
        <dbReference type="ARBA" id="ARBA00022801"/>
    </source>
</evidence>
<dbReference type="PANTHER" id="PTHR46470:SF4">
    <property type="entry name" value="5-AMINO-6-(5-PHOSPHO-D-RIBITYLAMINO)URACIL PHOSPHATASE YIGB"/>
    <property type="match status" value="1"/>
</dbReference>
<dbReference type="GO" id="GO:0009231">
    <property type="term" value="P:riboflavin biosynthetic process"/>
    <property type="evidence" value="ECO:0007669"/>
    <property type="project" value="TreeGrafter"/>
</dbReference>
<dbReference type="SFLD" id="SFLDG01129">
    <property type="entry name" value="C1.5:_HAD__Beta-PGM__Phosphata"/>
    <property type="match status" value="1"/>
</dbReference>
<dbReference type="AlphaFoldDB" id="A0A972JL86"/>
<proteinExistence type="predicted"/>
<dbReference type="InterPro" id="IPR051400">
    <property type="entry name" value="HAD-like_hydrolase"/>
</dbReference>
<dbReference type="InterPro" id="IPR023214">
    <property type="entry name" value="HAD_sf"/>
</dbReference>
<dbReference type="RefSeq" id="WP_169563846.1">
    <property type="nucleotide sequence ID" value="NZ_JAAXYH010000004.1"/>
</dbReference>
<sequence>MKSYLRLGEFKALSFDLDDTLYDNAPYIRRAEAEQLAFLHRQFPATRVWQLSDWHNLKHRLLAQEPGLAQDTTKARRALLTQGLLSLGYSEAQARRGAAEGLACFLAHRSDFSVPAGVIRFLQRLGQRYPLIGITNGNVDPQRIGLGQVLQFVLQPGEGLRMKPHGDMFALACERLAIAPRELLHIGDSYAADVQGARRGGCQVAWLNPAYARNEPKPPTAGQLPQLEIASLDCLLSLLD</sequence>
<dbReference type="GO" id="GO:0016787">
    <property type="term" value="F:hydrolase activity"/>
    <property type="evidence" value="ECO:0007669"/>
    <property type="project" value="UniProtKB-KW"/>
</dbReference>
<comment type="caution">
    <text evidence="4">The sequence shown here is derived from an EMBL/GenBank/DDBJ whole genome shotgun (WGS) entry which is preliminary data.</text>
</comment>
<organism evidence="4 5">
    <name type="scientific">Shewanella salipaludis</name>
    <dbReference type="NCBI Taxonomy" id="2723052"/>
    <lineage>
        <taxon>Bacteria</taxon>
        <taxon>Pseudomonadati</taxon>
        <taxon>Pseudomonadota</taxon>
        <taxon>Gammaproteobacteria</taxon>
        <taxon>Alteromonadales</taxon>
        <taxon>Shewanellaceae</taxon>
        <taxon>Shewanella</taxon>
    </lineage>
</organism>
<evidence type="ECO:0000256" key="3">
    <source>
        <dbReference type="ARBA" id="ARBA00022842"/>
    </source>
</evidence>
<dbReference type="SFLD" id="SFLDS00003">
    <property type="entry name" value="Haloacid_Dehalogenase"/>
    <property type="match status" value="1"/>
</dbReference>
<protein>
    <submittedName>
        <fullName evidence="4">HAD-IA family hydrolase</fullName>
    </submittedName>
</protein>
<dbReference type="Gene3D" id="3.40.50.1000">
    <property type="entry name" value="HAD superfamily/HAD-like"/>
    <property type="match status" value="1"/>
</dbReference>
<name>A0A972JL86_9GAMM</name>
<dbReference type="InterPro" id="IPR006439">
    <property type="entry name" value="HAD-SF_hydro_IA"/>
</dbReference>
<dbReference type="EMBL" id="JAAXYH010000004">
    <property type="protein sequence ID" value="NMH65167.1"/>
    <property type="molecule type" value="Genomic_DNA"/>
</dbReference>
<dbReference type="Gene3D" id="1.20.120.1600">
    <property type="match status" value="1"/>
</dbReference>
<keyword evidence="5" id="KW-1185">Reference proteome</keyword>
<dbReference type="InterPro" id="IPR036412">
    <property type="entry name" value="HAD-like_sf"/>
</dbReference>
<dbReference type="Pfam" id="PF00702">
    <property type="entry name" value="Hydrolase"/>
    <property type="match status" value="1"/>
</dbReference>
<keyword evidence="2 4" id="KW-0378">Hydrolase</keyword>
<evidence type="ECO:0000313" key="5">
    <source>
        <dbReference type="Proteomes" id="UP000737113"/>
    </source>
</evidence>